<dbReference type="GO" id="GO:0006270">
    <property type="term" value="P:DNA replication initiation"/>
    <property type="evidence" value="ECO:0007669"/>
    <property type="project" value="TreeGrafter"/>
</dbReference>
<comment type="similarity">
    <text evidence="2">Belongs to the ORC3 family.</text>
</comment>
<evidence type="ECO:0000313" key="9">
    <source>
        <dbReference type="EMBL" id="OXA51848.1"/>
    </source>
</evidence>
<dbReference type="GO" id="GO:0003688">
    <property type="term" value="F:DNA replication origin binding"/>
    <property type="evidence" value="ECO:0007669"/>
    <property type="project" value="TreeGrafter"/>
</dbReference>
<dbReference type="InterPro" id="IPR040855">
    <property type="entry name" value="ORC_WH_C"/>
</dbReference>
<dbReference type="PANTHER" id="PTHR12748:SF0">
    <property type="entry name" value="ORIGIN RECOGNITION COMPLEX SUBUNIT 3"/>
    <property type="match status" value="1"/>
</dbReference>
<dbReference type="OrthoDB" id="10265211at2759"/>
<evidence type="ECO:0000256" key="6">
    <source>
        <dbReference type="SAM" id="Coils"/>
    </source>
</evidence>
<evidence type="ECO:0000256" key="1">
    <source>
        <dbReference type="ARBA" id="ARBA00004123"/>
    </source>
</evidence>
<feature type="domain" description="Origin recognition complex subunit 3 N-terminal" evidence="7">
    <location>
        <begin position="82"/>
        <end position="292"/>
    </location>
</feature>
<feature type="coiled-coil region" evidence="6">
    <location>
        <begin position="442"/>
        <end position="469"/>
    </location>
</feature>
<keyword evidence="6" id="KW-0175">Coiled coil</keyword>
<comment type="caution">
    <text evidence="9">The sequence shown here is derived from an EMBL/GenBank/DDBJ whole genome shotgun (WGS) entry which is preliminary data.</text>
</comment>
<evidence type="ECO:0000259" key="8">
    <source>
        <dbReference type="Pfam" id="PF18137"/>
    </source>
</evidence>
<evidence type="ECO:0000313" key="10">
    <source>
        <dbReference type="Proteomes" id="UP000198287"/>
    </source>
</evidence>
<evidence type="ECO:0000256" key="5">
    <source>
        <dbReference type="ARBA" id="ARBA00023242"/>
    </source>
</evidence>
<dbReference type="STRING" id="158441.A0A226E3K0"/>
<dbReference type="GO" id="GO:0005656">
    <property type="term" value="C:nuclear pre-replicative complex"/>
    <property type="evidence" value="ECO:0007669"/>
    <property type="project" value="TreeGrafter"/>
</dbReference>
<dbReference type="Proteomes" id="UP000198287">
    <property type="component" value="Unassembled WGS sequence"/>
</dbReference>
<feature type="domain" description="Origin recognition complex subunit 3 winged helix C-terminal" evidence="8">
    <location>
        <begin position="569"/>
        <end position="683"/>
    </location>
</feature>
<dbReference type="GO" id="GO:0031261">
    <property type="term" value="C:DNA replication preinitiation complex"/>
    <property type="evidence" value="ECO:0007669"/>
    <property type="project" value="TreeGrafter"/>
</dbReference>
<dbReference type="EMBL" id="LNIX01000007">
    <property type="protein sequence ID" value="OXA51848.1"/>
    <property type="molecule type" value="Genomic_DNA"/>
</dbReference>
<keyword evidence="5" id="KW-0539">Nucleus</keyword>
<dbReference type="InterPro" id="IPR020795">
    <property type="entry name" value="ORC3"/>
</dbReference>
<sequence>MEEHQRISADRVTRKRGKSTTMAVVSSPVEKVDNNVSKAEMERKNLHDHHLNAVKLTLEAAEKKWNDKTVSQTERFMIRAQEILLIKQERTTPVAFVPSGLSMDEDQKTFSRIEEEVRKYTPLCARISSFKCPNVKIAFQTICNELNSPSSTTPRALRDEIHTNSDSIKMVAILVEKAEYFKKNVFPQLLQLLSSVDLPYLFIVGVSHCIGNFDRFIPSNCNTAFVYSSFETVSTTQRLNQVLYNILDPDLGPFTLDGEVVKFLCRHYQSQHASIQRLFQAYRICLLEHYRKPESVLCRVPYPESSAVEDDTLAKVSQLSGIPNGKKMTKTINECWVHIAHWNFVIRIICFIKSSLRAVAPEDLFKDLYISCSTGLFFETAEEEIESPYKRFLTDIRNLPKSGLKKVICKLSWDLGLEESKHDPYQGLIHSMGEAYFLHTKVREIIDTVEKLNDDLERLDEQEIQLAENPNPPVETKFKIKKGIGRNDLKQASGWKYTDIQLMERIKIKSCSQPVNALRDAFISFIENLVKTYLKPFPSLLKGVYHKAYIFDDVLTLKSLFSPDPFSYVTNSLMLPSEILNCKCCEDVSTDSNIPSLPDTSIVFKLLREQTNKKVDLNILYQAFLSILETDEVSARGRKSIRQKKLDPNVCLLRFRQSVAELQFSGVLKRSRTKPDEITKLTWQ</sequence>
<evidence type="ECO:0000256" key="3">
    <source>
        <dbReference type="ARBA" id="ARBA00022705"/>
    </source>
</evidence>
<gene>
    <name evidence="9" type="ORF">Fcan01_13594</name>
</gene>
<accession>A0A226E3K0</accession>
<protein>
    <submittedName>
        <fullName evidence="9">Origin recognition complex subunit 3</fullName>
    </submittedName>
</protein>
<comment type="subcellular location">
    <subcellularLocation>
        <location evidence="1">Nucleus</location>
    </subcellularLocation>
</comment>
<evidence type="ECO:0000259" key="7">
    <source>
        <dbReference type="Pfam" id="PF07034"/>
    </source>
</evidence>
<dbReference type="AlphaFoldDB" id="A0A226E3K0"/>
<evidence type="ECO:0000256" key="2">
    <source>
        <dbReference type="ARBA" id="ARBA00010977"/>
    </source>
</evidence>
<dbReference type="Pfam" id="PF18137">
    <property type="entry name" value="WHD_ORC"/>
    <property type="match status" value="1"/>
</dbReference>
<keyword evidence="10" id="KW-1185">Reference proteome</keyword>
<dbReference type="Pfam" id="PF07034">
    <property type="entry name" value="ORC3_N"/>
    <property type="match status" value="1"/>
</dbReference>
<dbReference type="PANTHER" id="PTHR12748">
    <property type="entry name" value="ORIGIN RECOGNITION COMPLEX SUBUNIT 3"/>
    <property type="match status" value="1"/>
</dbReference>
<proteinExistence type="inferred from homology"/>
<dbReference type="InterPro" id="IPR045667">
    <property type="entry name" value="ORC3_N"/>
</dbReference>
<keyword evidence="4" id="KW-0238">DNA-binding</keyword>
<keyword evidence="3" id="KW-0235">DNA replication</keyword>
<dbReference type="GO" id="GO:0005664">
    <property type="term" value="C:nuclear origin of replication recognition complex"/>
    <property type="evidence" value="ECO:0007669"/>
    <property type="project" value="InterPro"/>
</dbReference>
<organism evidence="9 10">
    <name type="scientific">Folsomia candida</name>
    <name type="common">Springtail</name>
    <dbReference type="NCBI Taxonomy" id="158441"/>
    <lineage>
        <taxon>Eukaryota</taxon>
        <taxon>Metazoa</taxon>
        <taxon>Ecdysozoa</taxon>
        <taxon>Arthropoda</taxon>
        <taxon>Hexapoda</taxon>
        <taxon>Collembola</taxon>
        <taxon>Entomobryomorpha</taxon>
        <taxon>Isotomoidea</taxon>
        <taxon>Isotomidae</taxon>
        <taxon>Proisotominae</taxon>
        <taxon>Folsomia</taxon>
    </lineage>
</organism>
<evidence type="ECO:0000256" key="4">
    <source>
        <dbReference type="ARBA" id="ARBA00023125"/>
    </source>
</evidence>
<name>A0A226E3K0_FOLCA</name>
<reference evidence="9 10" key="1">
    <citation type="submission" date="2015-12" db="EMBL/GenBank/DDBJ databases">
        <title>The genome of Folsomia candida.</title>
        <authorList>
            <person name="Faddeeva A."/>
            <person name="Derks M.F."/>
            <person name="Anvar Y."/>
            <person name="Smit S."/>
            <person name="Van Straalen N."/>
            <person name="Roelofs D."/>
        </authorList>
    </citation>
    <scope>NUCLEOTIDE SEQUENCE [LARGE SCALE GENOMIC DNA]</scope>
    <source>
        <strain evidence="9 10">VU population</strain>
        <tissue evidence="9">Whole body</tissue>
    </source>
</reference>